<dbReference type="EMBL" id="AP028910">
    <property type="protein sequence ID" value="BES91516.1"/>
    <property type="molecule type" value="Genomic_DNA"/>
</dbReference>
<keyword evidence="1" id="KW-1133">Transmembrane helix</keyword>
<feature type="transmembrane region" description="Helical" evidence="1">
    <location>
        <begin position="20"/>
        <end position="44"/>
    </location>
</feature>
<sequence length="83" mass="9076">MNRFRTEFGDHFPSAREPHICLNCVVPFAVLFCRFLAAVASMSINPLRLTPGVINFKSGFPDKGRGTISCLSPDLTPPHLASS</sequence>
<protein>
    <recommendedName>
        <fullName evidence="4">Aquaporin</fullName>
    </recommendedName>
</protein>
<reference evidence="2 3" key="1">
    <citation type="submission" date="2023-09" db="EMBL/GenBank/DDBJ databases">
        <title>Nesidiocoris tenuis whole genome shotgun sequence.</title>
        <authorList>
            <person name="Shibata T."/>
            <person name="Shimoda M."/>
            <person name="Kobayashi T."/>
            <person name="Uehara T."/>
        </authorList>
    </citation>
    <scope>NUCLEOTIDE SEQUENCE [LARGE SCALE GENOMIC DNA]</scope>
    <source>
        <strain evidence="2 3">Japan</strain>
    </source>
</reference>
<gene>
    <name evidence="2" type="ORF">NTJ_04324</name>
</gene>
<dbReference type="Proteomes" id="UP001307889">
    <property type="component" value="Chromosome 2"/>
</dbReference>
<organism evidence="2 3">
    <name type="scientific">Nesidiocoris tenuis</name>
    <dbReference type="NCBI Taxonomy" id="355587"/>
    <lineage>
        <taxon>Eukaryota</taxon>
        <taxon>Metazoa</taxon>
        <taxon>Ecdysozoa</taxon>
        <taxon>Arthropoda</taxon>
        <taxon>Hexapoda</taxon>
        <taxon>Insecta</taxon>
        <taxon>Pterygota</taxon>
        <taxon>Neoptera</taxon>
        <taxon>Paraneoptera</taxon>
        <taxon>Hemiptera</taxon>
        <taxon>Heteroptera</taxon>
        <taxon>Panheteroptera</taxon>
        <taxon>Cimicomorpha</taxon>
        <taxon>Miridae</taxon>
        <taxon>Dicyphina</taxon>
        <taxon>Nesidiocoris</taxon>
    </lineage>
</organism>
<evidence type="ECO:0000256" key="1">
    <source>
        <dbReference type="SAM" id="Phobius"/>
    </source>
</evidence>
<name>A0ABN7AKU2_9HEMI</name>
<keyword evidence="1" id="KW-0812">Transmembrane</keyword>
<evidence type="ECO:0008006" key="4">
    <source>
        <dbReference type="Google" id="ProtNLM"/>
    </source>
</evidence>
<evidence type="ECO:0000313" key="3">
    <source>
        <dbReference type="Proteomes" id="UP001307889"/>
    </source>
</evidence>
<proteinExistence type="predicted"/>
<keyword evidence="1" id="KW-0472">Membrane</keyword>
<accession>A0ABN7AKU2</accession>
<keyword evidence="3" id="KW-1185">Reference proteome</keyword>
<evidence type="ECO:0000313" key="2">
    <source>
        <dbReference type="EMBL" id="BES91516.1"/>
    </source>
</evidence>